<dbReference type="InterPro" id="IPR009112">
    <property type="entry name" value="GTP_CycHdrlase_I_reg"/>
</dbReference>
<dbReference type="OrthoDB" id="64291at2759"/>
<dbReference type="GO" id="GO:0044549">
    <property type="term" value="F:GTP cyclohydrolase binding"/>
    <property type="evidence" value="ECO:0000318"/>
    <property type="project" value="GO_Central"/>
</dbReference>
<dbReference type="FunFam" id="3.30.1410.10:FF:000001">
    <property type="entry name" value="GTP cyclohydrolase 1 feedback regulatory protein"/>
    <property type="match status" value="1"/>
</dbReference>
<name>A0A2A6BPD0_PRIPA</name>
<dbReference type="EnsemblMetazoa" id="PPA36692.1">
    <property type="protein sequence ID" value="PPA36692.1"/>
    <property type="gene ID" value="WBGene00275061"/>
</dbReference>
<keyword evidence="7" id="KW-0539">Nucleus</keyword>
<dbReference type="SUPFAM" id="SSF69761">
    <property type="entry name" value="GTP cyclohydrolase I feedback regulatory protein, GFRP"/>
    <property type="match status" value="1"/>
</dbReference>
<evidence type="ECO:0000256" key="6">
    <source>
        <dbReference type="ARBA" id="ARBA00023136"/>
    </source>
</evidence>
<evidence type="ECO:0000256" key="8">
    <source>
        <dbReference type="ARBA" id="ARBA00032599"/>
    </source>
</evidence>
<keyword evidence="5" id="KW-0963">Cytoplasm</keyword>
<accession>A0A2A6BPD0</accession>
<gene>
    <name evidence="9" type="primary">WBGene00275061</name>
</gene>
<dbReference type="InterPro" id="IPR036717">
    <property type="entry name" value="GFRP_sf"/>
</dbReference>
<dbReference type="PANTHER" id="PTHR16852">
    <property type="entry name" value="GTP CYCLOHYDROLASE 1 FEEDBACK REGULATORY PROTEIN"/>
    <property type="match status" value="1"/>
</dbReference>
<dbReference type="GO" id="GO:0009890">
    <property type="term" value="P:negative regulation of biosynthetic process"/>
    <property type="evidence" value="ECO:0007669"/>
    <property type="project" value="InterPro"/>
</dbReference>
<dbReference type="Proteomes" id="UP000005239">
    <property type="component" value="Unassembled WGS sequence"/>
</dbReference>
<protein>
    <recommendedName>
        <fullName evidence="4">GTP cyclohydrolase 1 feedback regulatory protein</fullName>
    </recommendedName>
    <alternativeName>
        <fullName evidence="8">GTP cyclohydrolase I feedback regulatory protein</fullName>
    </alternativeName>
</protein>
<evidence type="ECO:0000313" key="10">
    <source>
        <dbReference type="Proteomes" id="UP000005239"/>
    </source>
</evidence>
<evidence type="ECO:0000313" key="9">
    <source>
        <dbReference type="EnsemblMetazoa" id="PPA36692.1"/>
    </source>
</evidence>
<dbReference type="GO" id="GO:0005737">
    <property type="term" value="C:cytoplasm"/>
    <property type="evidence" value="ECO:0000318"/>
    <property type="project" value="GO_Central"/>
</dbReference>
<dbReference type="PANTHER" id="PTHR16852:SF2">
    <property type="entry name" value="GTP CYCLOHYDROLASE 1 FEEDBACK REGULATORY PROTEIN"/>
    <property type="match status" value="1"/>
</dbReference>
<evidence type="ECO:0000256" key="7">
    <source>
        <dbReference type="ARBA" id="ARBA00023242"/>
    </source>
</evidence>
<keyword evidence="6" id="KW-0472">Membrane</keyword>
<organism evidence="9 10">
    <name type="scientific">Pristionchus pacificus</name>
    <name type="common">Parasitic nematode worm</name>
    <dbReference type="NCBI Taxonomy" id="54126"/>
    <lineage>
        <taxon>Eukaryota</taxon>
        <taxon>Metazoa</taxon>
        <taxon>Ecdysozoa</taxon>
        <taxon>Nematoda</taxon>
        <taxon>Chromadorea</taxon>
        <taxon>Rhabditida</taxon>
        <taxon>Rhabditina</taxon>
        <taxon>Diplogasteromorpha</taxon>
        <taxon>Diplogasteroidea</taxon>
        <taxon>Neodiplogasteridae</taxon>
        <taxon>Pristionchus</taxon>
    </lineage>
</organism>
<reference evidence="9" key="2">
    <citation type="submission" date="2022-06" db="UniProtKB">
        <authorList>
            <consortium name="EnsemblMetazoa"/>
        </authorList>
    </citation>
    <scope>IDENTIFICATION</scope>
    <source>
        <strain evidence="9">PS312</strain>
    </source>
</reference>
<evidence type="ECO:0000256" key="4">
    <source>
        <dbReference type="ARBA" id="ARBA00020099"/>
    </source>
</evidence>
<reference evidence="10" key="1">
    <citation type="journal article" date="2008" name="Nat. Genet.">
        <title>The Pristionchus pacificus genome provides a unique perspective on nematode lifestyle and parasitism.</title>
        <authorList>
            <person name="Dieterich C."/>
            <person name="Clifton S.W."/>
            <person name="Schuster L.N."/>
            <person name="Chinwalla A."/>
            <person name="Delehaunty K."/>
            <person name="Dinkelacker I."/>
            <person name="Fulton L."/>
            <person name="Fulton R."/>
            <person name="Godfrey J."/>
            <person name="Minx P."/>
            <person name="Mitreva M."/>
            <person name="Roeseler W."/>
            <person name="Tian H."/>
            <person name="Witte H."/>
            <person name="Yang S.P."/>
            <person name="Wilson R.K."/>
            <person name="Sommer R.J."/>
        </authorList>
    </citation>
    <scope>NUCLEOTIDE SEQUENCE [LARGE SCALE GENOMIC DNA]</scope>
    <source>
        <strain evidence="10">PS312</strain>
    </source>
</reference>
<dbReference type="GO" id="GO:0005634">
    <property type="term" value="C:nucleus"/>
    <property type="evidence" value="ECO:0000318"/>
    <property type="project" value="GO_Central"/>
</dbReference>
<comment type="subcellular location">
    <subcellularLocation>
        <location evidence="2">Cytoplasm</location>
        <location evidence="2">Cytosol</location>
    </subcellularLocation>
    <subcellularLocation>
        <location evidence="1">Nucleus membrane</location>
    </subcellularLocation>
</comment>
<comment type="similarity">
    <text evidence="3">Belongs to the GFRP family.</text>
</comment>
<dbReference type="GO" id="GO:0031965">
    <property type="term" value="C:nuclear membrane"/>
    <property type="evidence" value="ECO:0007669"/>
    <property type="project" value="UniProtKB-SubCell"/>
</dbReference>
<dbReference type="Pfam" id="PF06399">
    <property type="entry name" value="GFRP"/>
    <property type="match status" value="1"/>
</dbReference>
<accession>A0A8R1UNS1</accession>
<evidence type="ECO:0000256" key="5">
    <source>
        <dbReference type="ARBA" id="ARBA00022490"/>
    </source>
</evidence>
<dbReference type="Gene3D" id="3.30.1410.10">
    <property type="entry name" value="GTP cyclohydrolase I feedback regulatory protein GFRP"/>
    <property type="match status" value="1"/>
</dbReference>
<sequence>MPHLLISTQMRLECGPTFVGDKDSDEELMEYLQASPRQQLGQSFVEYATDLSPRAVLDLLETRGWTVVSMCGI</sequence>
<evidence type="ECO:0000256" key="1">
    <source>
        <dbReference type="ARBA" id="ARBA00004126"/>
    </source>
</evidence>
<evidence type="ECO:0000256" key="2">
    <source>
        <dbReference type="ARBA" id="ARBA00004514"/>
    </source>
</evidence>
<dbReference type="AlphaFoldDB" id="A0A2A6BPD0"/>
<dbReference type="GO" id="GO:0005829">
    <property type="term" value="C:cytosol"/>
    <property type="evidence" value="ECO:0007669"/>
    <property type="project" value="UniProtKB-SubCell"/>
</dbReference>
<evidence type="ECO:0000256" key="3">
    <source>
        <dbReference type="ARBA" id="ARBA00007605"/>
    </source>
</evidence>
<proteinExistence type="inferred from homology"/>
<keyword evidence="10" id="KW-1185">Reference proteome</keyword>